<gene>
    <name evidence="2" type="ORF">SAMN05216386_1807</name>
</gene>
<feature type="signal peptide" evidence="1">
    <location>
        <begin position="1"/>
        <end position="26"/>
    </location>
</feature>
<protein>
    <submittedName>
        <fullName evidence="2">Uncharacterized protein</fullName>
    </submittedName>
</protein>
<keyword evidence="3" id="KW-1185">Reference proteome</keyword>
<name>A0A1I5BTH6_9PROT</name>
<evidence type="ECO:0000313" key="2">
    <source>
        <dbReference type="EMBL" id="SFN77912.1"/>
    </source>
</evidence>
<sequence>MKNVYPWMLFAALVASLSFTSLTQGASIGVLWYTYAHPDSRYRQDTSWLSRIVHTLPRSKGTRWNLTFWDAGSAMPDLARFDVLVIESGEAFLTGPPNGPLAVPDYRGILNNRAAIEAARGDRTFITGADSDFHAIRGDTGNIPDDSGAPDGGGKCIPAMISPDCWDGALGHLVNAVNWAGSGNGLGIVSFLDGEHAGSFWWTHENSFLRGELDGKVDYADSEQAPTLDPLQARHPLNCGLTSQGLSDWDKSFHAFFLPVEGYTPIIGSSQNPGRAVAIATSVVPPPTEAEIYIMMMTDPDWADAVVLPQNPCLF</sequence>
<dbReference type="Proteomes" id="UP000183107">
    <property type="component" value="Unassembled WGS sequence"/>
</dbReference>
<accession>A0A1I5BTH6</accession>
<dbReference type="OrthoDB" id="8555674at2"/>
<reference evidence="3" key="1">
    <citation type="submission" date="2016-10" db="EMBL/GenBank/DDBJ databases">
        <authorList>
            <person name="Varghese N."/>
        </authorList>
    </citation>
    <scope>NUCLEOTIDE SEQUENCE [LARGE SCALE GENOMIC DNA]</scope>
    <source>
        <strain evidence="3">Nsp8</strain>
    </source>
</reference>
<evidence type="ECO:0000256" key="1">
    <source>
        <dbReference type="SAM" id="SignalP"/>
    </source>
</evidence>
<dbReference type="EMBL" id="FOVJ01000003">
    <property type="protein sequence ID" value="SFN77912.1"/>
    <property type="molecule type" value="Genomic_DNA"/>
</dbReference>
<keyword evidence="1" id="KW-0732">Signal</keyword>
<dbReference type="AlphaFoldDB" id="A0A1I5BTH6"/>
<proteinExistence type="predicted"/>
<feature type="chain" id="PRO_5010344109" evidence="1">
    <location>
        <begin position="27"/>
        <end position="315"/>
    </location>
</feature>
<evidence type="ECO:0000313" key="3">
    <source>
        <dbReference type="Proteomes" id="UP000183107"/>
    </source>
</evidence>
<organism evidence="2 3">
    <name type="scientific">Nitrosospira briensis</name>
    <dbReference type="NCBI Taxonomy" id="35799"/>
    <lineage>
        <taxon>Bacteria</taxon>
        <taxon>Pseudomonadati</taxon>
        <taxon>Pseudomonadota</taxon>
        <taxon>Betaproteobacteria</taxon>
        <taxon>Nitrosomonadales</taxon>
        <taxon>Nitrosomonadaceae</taxon>
        <taxon>Nitrosospira</taxon>
    </lineage>
</organism>